<name>A0A8B9LQF3_ASTMX</name>
<protein>
    <submittedName>
        <fullName evidence="6">Kallikrein related peptidase 7</fullName>
    </submittedName>
    <submittedName>
        <fullName evidence="5">Kallikrein-7-like</fullName>
    </submittedName>
</protein>
<evidence type="ECO:0000256" key="2">
    <source>
        <dbReference type="ARBA" id="ARBA00023157"/>
    </source>
</evidence>
<dbReference type="InterPro" id="IPR001254">
    <property type="entry name" value="Trypsin_dom"/>
</dbReference>
<organism evidence="6 7">
    <name type="scientific">Astyanax mexicanus</name>
    <name type="common">Blind cave fish</name>
    <name type="synonym">Astyanax fasciatus mexicanus</name>
    <dbReference type="NCBI Taxonomy" id="7994"/>
    <lineage>
        <taxon>Eukaryota</taxon>
        <taxon>Metazoa</taxon>
        <taxon>Chordata</taxon>
        <taxon>Craniata</taxon>
        <taxon>Vertebrata</taxon>
        <taxon>Euteleostomi</taxon>
        <taxon>Actinopterygii</taxon>
        <taxon>Neopterygii</taxon>
        <taxon>Teleostei</taxon>
        <taxon>Ostariophysi</taxon>
        <taxon>Characiformes</taxon>
        <taxon>Characoidei</taxon>
        <taxon>Acestrorhamphidae</taxon>
        <taxon>Acestrorhamphinae</taxon>
        <taxon>Astyanax</taxon>
    </lineage>
</organism>
<dbReference type="Ensembl" id="ENSAMXT00005058967.1">
    <property type="protein sequence ID" value="ENSAMXP00005054528.1"/>
    <property type="gene ID" value="ENSAMXG00005024381.1"/>
</dbReference>
<feature type="domain" description="Peptidase S1" evidence="4">
    <location>
        <begin position="5"/>
        <end position="250"/>
    </location>
</feature>
<dbReference type="Proteomes" id="UP000694621">
    <property type="component" value="Unplaced"/>
</dbReference>
<evidence type="ECO:0000256" key="3">
    <source>
        <dbReference type="SAM" id="SignalP"/>
    </source>
</evidence>
<dbReference type="PROSITE" id="PS50240">
    <property type="entry name" value="TRYPSIN_DOM"/>
    <property type="match status" value="1"/>
</dbReference>
<keyword evidence="2" id="KW-1015">Disulfide bond</keyword>
<evidence type="ECO:0000313" key="7">
    <source>
        <dbReference type="Proteomes" id="UP000694621"/>
    </source>
</evidence>
<dbReference type="PRINTS" id="PR00722">
    <property type="entry name" value="CHYMOTRYPSIN"/>
</dbReference>
<dbReference type="PANTHER" id="PTHR24276:SF98">
    <property type="entry name" value="FI18310P1-RELATED"/>
    <property type="match status" value="1"/>
</dbReference>
<dbReference type="Proteomes" id="UP000752171">
    <property type="component" value="Unassembled WGS sequence"/>
</dbReference>
<dbReference type="PANTHER" id="PTHR24276">
    <property type="entry name" value="POLYSERASE-RELATED"/>
    <property type="match status" value="1"/>
</dbReference>
<evidence type="ECO:0000313" key="6">
    <source>
        <dbReference type="Ensembl" id="ENSAMXP00005054528.1"/>
    </source>
</evidence>
<dbReference type="SUPFAM" id="SSF50494">
    <property type="entry name" value="Trypsin-like serine proteases"/>
    <property type="match status" value="1"/>
</dbReference>
<keyword evidence="3" id="KW-0732">Signal</keyword>
<evidence type="ECO:0000313" key="5">
    <source>
        <dbReference type="EMBL" id="KAG9277395.1"/>
    </source>
</evidence>
<dbReference type="InterPro" id="IPR009003">
    <property type="entry name" value="Peptidase_S1_PA"/>
</dbReference>
<gene>
    <name evidence="5" type="primary">KLK7</name>
    <name evidence="5" type="ORF">AMEX_G7401</name>
</gene>
<reference evidence="6" key="2">
    <citation type="submission" date="2025-05" db="UniProtKB">
        <authorList>
            <consortium name="Ensembl"/>
        </authorList>
    </citation>
    <scope>IDENTIFICATION</scope>
</reference>
<evidence type="ECO:0000313" key="8">
    <source>
        <dbReference type="Proteomes" id="UP000752171"/>
    </source>
</evidence>
<feature type="chain" id="PRO_5044669727" evidence="3">
    <location>
        <begin position="21"/>
        <end position="251"/>
    </location>
</feature>
<reference evidence="5 8" key="1">
    <citation type="submission" date="2021-07" db="EMBL/GenBank/DDBJ databases">
        <authorList>
            <person name="Imarazene B."/>
            <person name="Zahm M."/>
            <person name="Klopp C."/>
            <person name="Cabau C."/>
            <person name="Beille S."/>
            <person name="Jouanno E."/>
            <person name="Castinel A."/>
            <person name="Lluch J."/>
            <person name="Gil L."/>
            <person name="Kuchtly C."/>
            <person name="Lopez Roques C."/>
            <person name="Donnadieu C."/>
            <person name="Parrinello H."/>
            <person name="Journot L."/>
            <person name="Du K."/>
            <person name="Schartl M."/>
            <person name="Retaux S."/>
            <person name="Guiguen Y."/>
        </authorList>
    </citation>
    <scope>NUCLEOTIDE SEQUENCE [LARGE SCALE GENOMIC DNA]</scope>
    <source>
        <strain evidence="5">Pach_M1</strain>
        <tissue evidence="5">Testis</tissue>
    </source>
</reference>
<dbReference type="AlphaFoldDB" id="A0A8B9LQF3"/>
<dbReference type="EMBL" id="JAICCE010000005">
    <property type="protein sequence ID" value="KAG9277395.1"/>
    <property type="molecule type" value="Genomic_DNA"/>
</dbReference>
<dbReference type="InterPro" id="IPR043504">
    <property type="entry name" value="Peptidase_S1_PA_chymotrypsin"/>
</dbReference>
<feature type="signal peptide" evidence="3">
    <location>
        <begin position="1"/>
        <end position="20"/>
    </location>
</feature>
<dbReference type="OrthoDB" id="5565075at2759"/>
<dbReference type="InterPro" id="IPR018114">
    <property type="entry name" value="TRYPSIN_HIS"/>
</dbReference>
<dbReference type="Pfam" id="PF00089">
    <property type="entry name" value="Trypsin"/>
    <property type="match status" value="1"/>
</dbReference>
<dbReference type="GO" id="GO:0004252">
    <property type="term" value="F:serine-type endopeptidase activity"/>
    <property type="evidence" value="ECO:0007669"/>
    <property type="project" value="InterPro"/>
</dbReference>
<dbReference type="SMART" id="SM00020">
    <property type="entry name" value="Tryp_SPc"/>
    <property type="match status" value="1"/>
</dbReference>
<dbReference type="InterPro" id="IPR001314">
    <property type="entry name" value="Peptidase_S1A"/>
</dbReference>
<sequence length="251" mass="27897">MMKRLMSGSFFLLTLAGAISEVLQPRTDSPDNEGEHQVLLTVPGDDLGHCGGALISPEWVLTAAHCNLIDSDVELEVILGQHPGLKGKRRKVIETKTFSKDQVLHDIMLLKVKKEPTDRFPTIKLPAEKSCKAPAANTVVQFYGWINAAYITTHQKPEKLQKGNLTVSACTKVSEEEMQPLPYDFLHEKHAMLCAKHPSGVKDCELFGGTSLVQGDVLHGVLMNYDILCEKPVEFMDVCAYRNWIKKEANV</sequence>
<evidence type="ECO:0000256" key="1">
    <source>
        <dbReference type="ARBA" id="ARBA00007664"/>
    </source>
</evidence>
<accession>A0A8B9LQF3</accession>
<comment type="similarity">
    <text evidence="1">Belongs to the peptidase S1 family.</text>
</comment>
<dbReference type="GO" id="GO:0006508">
    <property type="term" value="P:proteolysis"/>
    <property type="evidence" value="ECO:0007669"/>
    <property type="project" value="InterPro"/>
</dbReference>
<proteinExistence type="inferred from homology"/>
<dbReference type="PROSITE" id="PS00134">
    <property type="entry name" value="TRYPSIN_HIS"/>
    <property type="match status" value="1"/>
</dbReference>
<dbReference type="Gene3D" id="2.40.10.10">
    <property type="entry name" value="Trypsin-like serine proteases"/>
    <property type="match status" value="2"/>
</dbReference>
<evidence type="ECO:0000259" key="4">
    <source>
        <dbReference type="PROSITE" id="PS50240"/>
    </source>
</evidence>
<dbReference type="InterPro" id="IPR050430">
    <property type="entry name" value="Peptidase_S1"/>
</dbReference>